<comment type="caution">
    <text evidence="3">The sequence shown here is derived from an EMBL/GenBank/DDBJ whole genome shotgun (WGS) entry which is preliminary data.</text>
</comment>
<dbReference type="RefSeq" id="WP_110519188.1">
    <property type="nucleotide sequence ID" value="NZ_PDOF01000001.1"/>
</dbReference>
<dbReference type="Proteomes" id="UP000248066">
    <property type="component" value="Unassembled WGS sequence"/>
</dbReference>
<dbReference type="PROSITE" id="PS51257">
    <property type="entry name" value="PROKAR_LIPOPROTEIN"/>
    <property type="match status" value="1"/>
</dbReference>
<dbReference type="OrthoDB" id="6168952at2"/>
<feature type="compositionally biased region" description="Basic and acidic residues" evidence="1">
    <location>
        <begin position="25"/>
        <end position="41"/>
    </location>
</feature>
<evidence type="ECO:0000256" key="2">
    <source>
        <dbReference type="SAM" id="SignalP"/>
    </source>
</evidence>
<dbReference type="AlphaFoldDB" id="A0A2W0HPW8"/>
<gene>
    <name evidence="3" type="ORF">CR205_10160</name>
</gene>
<feature type="chain" id="PRO_5038420444" evidence="2">
    <location>
        <begin position="22"/>
        <end position="260"/>
    </location>
</feature>
<evidence type="ECO:0000313" key="3">
    <source>
        <dbReference type="EMBL" id="PYZ98909.1"/>
    </source>
</evidence>
<proteinExistence type="predicted"/>
<sequence length="260" mass="29539">MKKSVWLVLAAGILLAGCNDAEQSAGDKEQQSGNGEEHTDADGGNEAEENGSDNEADAAEREEQEAELLAEQERIAELEAEIERLTEEAETGSDSEETSENGSTTGEENEYGRSAPRMTPDEDFFTQFWFIEEQSPEEEEMGFEPSLTDWQDYRGEISNRYSAEESGYMTAEVLAMDWIRERETEMMMDTQEELAMRTYYEEDGESAMILILHWGLKDDAIAGEDLLLHLTRNGDIWSLDNIEERYYCRRGMDEDASICH</sequence>
<name>A0A2W0HPW8_9BACI</name>
<evidence type="ECO:0000313" key="4">
    <source>
        <dbReference type="Proteomes" id="UP000248066"/>
    </source>
</evidence>
<accession>A0A2W0HPW8</accession>
<feature type="compositionally biased region" description="Basic and acidic residues" evidence="1">
    <location>
        <begin position="71"/>
        <end position="87"/>
    </location>
</feature>
<keyword evidence="4" id="KW-1185">Reference proteome</keyword>
<feature type="region of interest" description="Disordered" evidence="1">
    <location>
        <begin position="19"/>
        <end position="120"/>
    </location>
</feature>
<reference evidence="3 4" key="1">
    <citation type="submission" date="2017-10" db="EMBL/GenBank/DDBJ databases">
        <title>Bacillus sp. nov., a halophilic bacterium isolated from a Yangshapao Lake.</title>
        <authorList>
            <person name="Wang H."/>
        </authorList>
    </citation>
    <scope>NUCLEOTIDE SEQUENCE [LARGE SCALE GENOMIC DNA]</scope>
    <source>
        <strain evidence="3 4">YSP-3</strain>
    </source>
</reference>
<evidence type="ECO:0000256" key="1">
    <source>
        <dbReference type="SAM" id="MobiDB-lite"/>
    </source>
</evidence>
<organism evidence="3 4">
    <name type="scientific">Alteribacter lacisalsi</name>
    <dbReference type="NCBI Taxonomy" id="2045244"/>
    <lineage>
        <taxon>Bacteria</taxon>
        <taxon>Bacillati</taxon>
        <taxon>Bacillota</taxon>
        <taxon>Bacilli</taxon>
        <taxon>Bacillales</taxon>
        <taxon>Bacillaceae</taxon>
        <taxon>Alteribacter</taxon>
    </lineage>
</organism>
<keyword evidence="2" id="KW-0732">Signal</keyword>
<feature type="signal peptide" evidence="2">
    <location>
        <begin position="1"/>
        <end position="21"/>
    </location>
</feature>
<protein>
    <submittedName>
        <fullName evidence="3">Uncharacterized protein</fullName>
    </submittedName>
</protein>
<feature type="compositionally biased region" description="Acidic residues" evidence="1">
    <location>
        <begin position="43"/>
        <end position="70"/>
    </location>
</feature>
<dbReference type="EMBL" id="PDOF01000001">
    <property type="protein sequence ID" value="PYZ98909.1"/>
    <property type="molecule type" value="Genomic_DNA"/>
</dbReference>
<feature type="compositionally biased region" description="Acidic residues" evidence="1">
    <location>
        <begin position="88"/>
        <end position="99"/>
    </location>
</feature>